<dbReference type="AlphaFoldDB" id="A0A810Q110"/>
<accession>A0A810Q110</accession>
<dbReference type="PANTHER" id="PTHR30492:SF0">
    <property type="entry name" value="METHYLGLYOXAL SYNTHASE"/>
    <property type="match status" value="1"/>
</dbReference>
<geneLocation type="plasmid" evidence="2 3">
    <name>pMM35_01</name>
</geneLocation>
<dbReference type="RefSeq" id="WP_212821231.1">
    <property type="nucleotide sequence ID" value="NZ_AP023416.1"/>
</dbReference>
<organism evidence="2 3">
    <name type="scientific">Vescimonas fastidiosa</name>
    <dbReference type="NCBI Taxonomy" id="2714353"/>
    <lineage>
        <taxon>Bacteria</taxon>
        <taxon>Bacillati</taxon>
        <taxon>Bacillota</taxon>
        <taxon>Clostridia</taxon>
        <taxon>Eubacteriales</taxon>
        <taxon>Oscillospiraceae</taxon>
        <taxon>Vescimonas</taxon>
    </lineage>
</organism>
<dbReference type="InterPro" id="IPR036914">
    <property type="entry name" value="MGS-like_dom_sf"/>
</dbReference>
<dbReference type="NCBIfam" id="NF003559">
    <property type="entry name" value="PRK05234.1"/>
    <property type="match status" value="1"/>
</dbReference>
<protein>
    <submittedName>
        <fullName evidence="2">Methylglyoxal synthase</fullName>
    </submittedName>
</protein>
<name>A0A810Q110_9FIRM</name>
<dbReference type="Proteomes" id="UP000681343">
    <property type="component" value="Plasmid pMM35_01"/>
</dbReference>
<evidence type="ECO:0000313" key="2">
    <source>
        <dbReference type="EMBL" id="BCK79556.1"/>
    </source>
</evidence>
<dbReference type="KEGG" id="vfa:MM35RIKEN_17480"/>
<dbReference type="Gene3D" id="3.40.50.1380">
    <property type="entry name" value="Methylglyoxal synthase-like domain"/>
    <property type="match status" value="1"/>
</dbReference>
<dbReference type="InterPro" id="IPR011607">
    <property type="entry name" value="MGS-like_dom"/>
</dbReference>
<dbReference type="GO" id="GO:0005829">
    <property type="term" value="C:cytosol"/>
    <property type="evidence" value="ECO:0007669"/>
    <property type="project" value="TreeGrafter"/>
</dbReference>
<dbReference type="Pfam" id="PF02142">
    <property type="entry name" value="MGS"/>
    <property type="match status" value="1"/>
</dbReference>
<proteinExistence type="predicted"/>
<dbReference type="PROSITE" id="PS51855">
    <property type="entry name" value="MGS"/>
    <property type="match status" value="1"/>
</dbReference>
<dbReference type="GO" id="GO:0019242">
    <property type="term" value="P:methylglyoxal biosynthetic process"/>
    <property type="evidence" value="ECO:0007669"/>
    <property type="project" value="InterPro"/>
</dbReference>
<dbReference type="SUPFAM" id="SSF52335">
    <property type="entry name" value="Methylglyoxal synthase-like"/>
    <property type="match status" value="1"/>
</dbReference>
<dbReference type="InterPro" id="IPR004363">
    <property type="entry name" value="Methylgl_synth"/>
</dbReference>
<dbReference type="PANTHER" id="PTHR30492">
    <property type="entry name" value="METHYLGLYOXAL SYNTHASE"/>
    <property type="match status" value="1"/>
</dbReference>
<gene>
    <name evidence="2" type="primary">mgsA</name>
    <name evidence="2" type="ORF">MM35RIKEN_17480</name>
</gene>
<dbReference type="GO" id="GO:0008929">
    <property type="term" value="F:methylglyoxal synthase activity"/>
    <property type="evidence" value="ECO:0007669"/>
    <property type="project" value="InterPro"/>
</dbReference>
<reference evidence="2" key="1">
    <citation type="submission" date="2020-09" db="EMBL/GenBank/DDBJ databases">
        <title>New species isolated from human feces.</title>
        <authorList>
            <person name="Kitahara M."/>
            <person name="Shigeno Y."/>
            <person name="Shime M."/>
            <person name="Matsumoto Y."/>
            <person name="Nakamura S."/>
            <person name="Motooka D."/>
            <person name="Fukuoka S."/>
            <person name="Nishikawa H."/>
            <person name="Benno Y."/>
        </authorList>
    </citation>
    <scope>NUCLEOTIDE SEQUENCE</scope>
    <source>
        <strain evidence="2">MM35</strain>
        <plasmid evidence="2">pMM35_01</plasmid>
    </source>
</reference>
<evidence type="ECO:0000259" key="1">
    <source>
        <dbReference type="PROSITE" id="PS51855"/>
    </source>
</evidence>
<evidence type="ECO:0000313" key="3">
    <source>
        <dbReference type="Proteomes" id="UP000681343"/>
    </source>
</evidence>
<keyword evidence="3" id="KW-1185">Reference proteome</keyword>
<dbReference type="EMBL" id="AP023416">
    <property type="protein sequence ID" value="BCK79556.1"/>
    <property type="molecule type" value="Genomic_DNA"/>
</dbReference>
<sequence length="138" mass="15145">MNIALIAHNNRKELMVQFCTAYCGILAKHTLCATATTGQMVADATGLTIHRFLSFYQGGGQQIGARIAYNELDMVLCFDDPNTKAPSEDIIYISRLCDRNNIPYASNIATAEMLVLGLARGDLDWRDVVNPKSSPFTA</sequence>
<feature type="domain" description="MGS-like" evidence="1">
    <location>
        <begin position="1"/>
        <end position="138"/>
    </location>
</feature>
<keyword evidence="2" id="KW-0614">Plasmid</keyword>
<dbReference type="SMART" id="SM00851">
    <property type="entry name" value="MGS"/>
    <property type="match status" value="1"/>
</dbReference>